<feature type="chain" id="PRO_5038903574" description="Lipoprotein" evidence="2">
    <location>
        <begin position="28"/>
        <end position="159"/>
    </location>
</feature>
<accession>A0A1T3NJR4</accession>
<reference evidence="3 4" key="1">
    <citation type="submission" date="2017-03" db="EMBL/GenBank/DDBJ databases">
        <title>Draft genome sequence of Streptomyces scabrisporus NF3, endophyte isolated from Amphipterygium adstringens.</title>
        <authorList>
            <person name="Vazquez M."/>
            <person name="Ceapa C.D."/>
            <person name="Rodriguez Luna D."/>
            <person name="Sanchez Esquivel S."/>
        </authorList>
    </citation>
    <scope>NUCLEOTIDE SEQUENCE [LARGE SCALE GENOMIC DNA]</scope>
    <source>
        <strain evidence="3 4">NF3</strain>
    </source>
</reference>
<protein>
    <recommendedName>
        <fullName evidence="5">Lipoprotein</fullName>
    </recommendedName>
</protein>
<dbReference type="PROSITE" id="PS51257">
    <property type="entry name" value="PROKAR_LIPOPROTEIN"/>
    <property type="match status" value="1"/>
</dbReference>
<proteinExistence type="predicted"/>
<comment type="caution">
    <text evidence="3">The sequence shown here is derived from an EMBL/GenBank/DDBJ whole genome shotgun (WGS) entry which is preliminary data.</text>
</comment>
<organism evidence="3 4">
    <name type="scientific">Embleya scabrispora</name>
    <dbReference type="NCBI Taxonomy" id="159449"/>
    <lineage>
        <taxon>Bacteria</taxon>
        <taxon>Bacillati</taxon>
        <taxon>Actinomycetota</taxon>
        <taxon>Actinomycetes</taxon>
        <taxon>Kitasatosporales</taxon>
        <taxon>Streptomycetaceae</taxon>
        <taxon>Embleya</taxon>
    </lineage>
</organism>
<gene>
    <name evidence="3" type="ORF">B4N89_40915</name>
</gene>
<name>A0A1T3NJR4_9ACTN</name>
<evidence type="ECO:0000313" key="4">
    <source>
        <dbReference type="Proteomes" id="UP000190037"/>
    </source>
</evidence>
<feature type="signal peptide" evidence="2">
    <location>
        <begin position="1"/>
        <end position="27"/>
    </location>
</feature>
<keyword evidence="2" id="KW-0732">Signal</keyword>
<sequence>MGGSRTTIGARAAAVAFVAVSVALTGACGSGGEGDDSHAGPPGVGCGPTQTSGLAEVFQGVSQLGPVVSAHWCAWSSDLGDDGRDLGPPGPSDHFYYAVVRLADTTTVQKWGPWRPAARPPEVPVPLRSFLPADGQWSSNEAGVRLDFTSATAVMTYGF</sequence>
<evidence type="ECO:0000256" key="2">
    <source>
        <dbReference type="SAM" id="SignalP"/>
    </source>
</evidence>
<dbReference type="EMBL" id="MWQN01000004">
    <property type="protein sequence ID" value="OPC76955.1"/>
    <property type="molecule type" value="Genomic_DNA"/>
</dbReference>
<evidence type="ECO:0000313" key="3">
    <source>
        <dbReference type="EMBL" id="OPC76955.1"/>
    </source>
</evidence>
<keyword evidence="4" id="KW-1185">Reference proteome</keyword>
<dbReference type="Proteomes" id="UP000190037">
    <property type="component" value="Unassembled WGS sequence"/>
</dbReference>
<feature type="region of interest" description="Disordered" evidence="1">
    <location>
        <begin position="29"/>
        <end position="48"/>
    </location>
</feature>
<evidence type="ECO:0000256" key="1">
    <source>
        <dbReference type="SAM" id="MobiDB-lite"/>
    </source>
</evidence>
<dbReference type="AlphaFoldDB" id="A0A1T3NJR4"/>
<evidence type="ECO:0008006" key="5">
    <source>
        <dbReference type="Google" id="ProtNLM"/>
    </source>
</evidence>